<dbReference type="CDD" id="cd01412">
    <property type="entry name" value="SIRT5_Af1_CobB"/>
    <property type="match status" value="1"/>
</dbReference>
<dbReference type="InterPro" id="IPR026591">
    <property type="entry name" value="Sirtuin_cat_small_dom_sf"/>
</dbReference>
<dbReference type="GO" id="GO:0070403">
    <property type="term" value="F:NAD+ binding"/>
    <property type="evidence" value="ECO:0007669"/>
    <property type="project" value="InterPro"/>
</dbReference>
<dbReference type="GO" id="GO:0046872">
    <property type="term" value="F:metal ion binding"/>
    <property type="evidence" value="ECO:0007669"/>
    <property type="project" value="UniProtKB-KW"/>
</dbReference>
<dbReference type="Pfam" id="PF02146">
    <property type="entry name" value="SIR2"/>
    <property type="match status" value="1"/>
</dbReference>
<keyword evidence="3" id="KW-0520">NAD</keyword>
<dbReference type="PANTHER" id="PTHR11085:SF10">
    <property type="entry name" value="NAD-DEPENDENT PROTEIN DEACYLASE SIRTUIN-5, MITOCHONDRIAL-RELATED"/>
    <property type="match status" value="1"/>
</dbReference>
<feature type="binding site" evidence="4">
    <location>
        <position position="139"/>
    </location>
    <ligand>
        <name>Zn(2+)</name>
        <dbReference type="ChEBI" id="CHEBI:29105"/>
    </ligand>
</feature>
<proteinExistence type="inferred from homology"/>
<reference evidence="6" key="1">
    <citation type="submission" date="2023-03" db="EMBL/GenBank/DDBJ databases">
        <title>Complete genome of Cladonia borealis.</title>
        <authorList>
            <person name="Park H."/>
        </authorList>
    </citation>
    <scope>NUCLEOTIDE SEQUENCE</scope>
    <source>
        <strain evidence="6">ANT050790</strain>
    </source>
</reference>
<evidence type="ECO:0000313" key="7">
    <source>
        <dbReference type="Proteomes" id="UP001166286"/>
    </source>
</evidence>
<dbReference type="EMBL" id="JAFEKC020000004">
    <property type="protein sequence ID" value="KAK0515130.1"/>
    <property type="molecule type" value="Genomic_DNA"/>
</dbReference>
<protein>
    <recommendedName>
        <fullName evidence="5">Deacetylase sirtuin-type domain-containing protein</fullName>
    </recommendedName>
</protein>
<dbReference type="Gene3D" id="3.40.50.1220">
    <property type="entry name" value="TPP-binding domain"/>
    <property type="match status" value="1"/>
</dbReference>
<dbReference type="GO" id="GO:0017136">
    <property type="term" value="F:histone deacetylase activity, NAD-dependent"/>
    <property type="evidence" value="ECO:0007669"/>
    <property type="project" value="TreeGrafter"/>
</dbReference>
<dbReference type="PROSITE" id="PS50305">
    <property type="entry name" value="SIRTUIN"/>
    <property type="match status" value="1"/>
</dbReference>
<evidence type="ECO:0000259" key="5">
    <source>
        <dbReference type="PROSITE" id="PS50305"/>
    </source>
</evidence>
<comment type="caution">
    <text evidence="6">The sequence shown here is derived from an EMBL/GenBank/DDBJ whole genome shotgun (WGS) entry which is preliminary data.</text>
</comment>
<keyword evidence="4" id="KW-0862">Zinc</keyword>
<dbReference type="InterPro" id="IPR029035">
    <property type="entry name" value="DHS-like_NAD/FAD-binding_dom"/>
</dbReference>
<keyword evidence="7" id="KW-1185">Reference proteome</keyword>
<sequence>MSPPISQSDLESFSKHLRNSERILALCGAGLSAASGLPTFRGVGGLWRSHEAQRLATPQAFANDPGLVWQFYSYRRHMALQAQPNPGHFALAELARRKKDFLTLSQNVDGLHQRARHPSSQLHLLHGSLFDVRCTAFYCNYSEQNFTDPITPALAIPKEVTQPAPLGTAESGAEATNSLSSAMQSALAAKELDIADDRIEIPELDIKDLPQCPKCGNGLLRPGVVWFNELLPRQTIDAISKWIDSSKKIDLILVIGTSARVTPAADYVEEAKEKGARVAVINMDRADTPGGIYGLEKEDWFFEGDAAVILPEIFQGEIGDISDRIRQG</sequence>
<dbReference type="InterPro" id="IPR026590">
    <property type="entry name" value="Ssirtuin_cat_dom"/>
</dbReference>
<evidence type="ECO:0000313" key="6">
    <source>
        <dbReference type="EMBL" id="KAK0515130.1"/>
    </source>
</evidence>
<feature type="binding site" evidence="4">
    <location>
        <position position="215"/>
    </location>
    <ligand>
        <name>Zn(2+)</name>
        <dbReference type="ChEBI" id="CHEBI:29105"/>
    </ligand>
</feature>
<dbReference type="InterPro" id="IPR027546">
    <property type="entry name" value="Sirtuin_class_III"/>
</dbReference>
<evidence type="ECO:0000256" key="4">
    <source>
        <dbReference type="PROSITE-ProRule" id="PRU00236"/>
    </source>
</evidence>
<feature type="active site" description="Proton acceptor" evidence="4">
    <location>
        <position position="126"/>
    </location>
</feature>
<dbReference type="InterPro" id="IPR050134">
    <property type="entry name" value="NAD-dep_sirtuin_deacylases"/>
</dbReference>
<evidence type="ECO:0000256" key="1">
    <source>
        <dbReference type="ARBA" id="ARBA00006924"/>
    </source>
</evidence>
<dbReference type="GO" id="GO:0036055">
    <property type="term" value="F:protein-succinyllysine desuccinylase activity"/>
    <property type="evidence" value="ECO:0007669"/>
    <property type="project" value="InterPro"/>
</dbReference>
<dbReference type="AlphaFoldDB" id="A0AA39V9C9"/>
<organism evidence="6 7">
    <name type="scientific">Cladonia borealis</name>
    <dbReference type="NCBI Taxonomy" id="184061"/>
    <lineage>
        <taxon>Eukaryota</taxon>
        <taxon>Fungi</taxon>
        <taxon>Dikarya</taxon>
        <taxon>Ascomycota</taxon>
        <taxon>Pezizomycotina</taxon>
        <taxon>Lecanoromycetes</taxon>
        <taxon>OSLEUM clade</taxon>
        <taxon>Lecanoromycetidae</taxon>
        <taxon>Lecanorales</taxon>
        <taxon>Lecanorineae</taxon>
        <taxon>Cladoniaceae</taxon>
        <taxon>Cladonia</taxon>
    </lineage>
</organism>
<evidence type="ECO:0000256" key="3">
    <source>
        <dbReference type="ARBA" id="ARBA00023027"/>
    </source>
</evidence>
<dbReference type="Proteomes" id="UP001166286">
    <property type="component" value="Unassembled WGS sequence"/>
</dbReference>
<feature type="binding site" evidence="4">
    <location>
        <position position="212"/>
    </location>
    <ligand>
        <name>Zn(2+)</name>
        <dbReference type="ChEBI" id="CHEBI:29105"/>
    </ligand>
</feature>
<accession>A0AA39V9C9</accession>
<dbReference type="PANTHER" id="PTHR11085">
    <property type="entry name" value="NAD-DEPENDENT PROTEIN DEACYLASE SIRTUIN-5, MITOCHONDRIAL-RELATED"/>
    <property type="match status" value="1"/>
</dbReference>
<keyword evidence="4" id="KW-0479">Metal-binding</keyword>
<evidence type="ECO:0000256" key="2">
    <source>
        <dbReference type="ARBA" id="ARBA00022679"/>
    </source>
</evidence>
<gene>
    <name evidence="6" type="ORF">JMJ35_002509</name>
</gene>
<dbReference type="Gene3D" id="3.30.1600.10">
    <property type="entry name" value="SIR2/SIRT2 'Small Domain"/>
    <property type="match status" value="1"/>
</dbReference>
<comment type="similarity">
    <text evidence="1">Belongs to the sirtuin family. Class I subfamily.</text>
</comment>
<dbReference type="GO" id="GO:0005634">
    <property type="term" value="C:nucleus"/>
    <property type="evidence" value="ECO:0007669"/>
    <property type="project" value="TreeGrafter"/>
</dbReference>
<feature type="binding site" evidence="4">
    <location>
        <position position="134"/>
    </location>
    <ligand>
        <name>Zn(2+)</name>
        <dbReference type="ChEBI" id="CHEBI:29105"/>
    </ligand>
</feature>
<feature type="domain" description="Deacetylase sirtuin-type" evidence="5">
    <location>
        <begin position="3"/>
        <end position="328"/>
    </location>
</feature>
<dbReference type="SUPFAM" id="SSF52467">
    <property type="entry name" value="DHS-like NAD/FAD-binding domain"/>
    <property type="match status" value="1"/>
</dbReference>
<keyword evidence="2" id="KW-0808">Transferase</keyword>
<name>A0AA39V9C9_9LECA</name>
<dbReference type="InterPro" id="IPR003000">
    <property type="entry name" value="Sirtuin"/>
</dbReference>
<dbReference type="GO" id="GO:0036054">
    <property type="term" value="F:protein-malonyllysine demalonylase activity"/>
    <property type="evidence" value="ECO:0007669"/>
    <property type="project" value="InterPro"/>
</dbReference>